<evidence type="ECO:0000313" key="1">
    <source>
        <dbReference type="EMBL" id="GFG79038.1"/>
    </source>
</evidence>
<keyword evidence="2" id="KW-1185">Reference proteome</keyword>
<accession>A0ABQ1C4Z5</accession>
<proteinExistence type="predicted"/>
<organism evidence="1 2">
    <name type="scientific">Mycobacterium paragordonae</name>
    <dbReference type="NCBI Taxonomy" id="1389713"/>
    <lineage>
        <taxon>Bacteria</taxon>
        <taxon>Bacillati</taxon>
        <taxon>Actinomycetota</taxon>
        <taxon>Actinomycetes</taxon>
        <taxon>Mycobacteriales</taxon>
        <taxon>Mycobacteriaceae</taxon>
        <taxon>Mycobacterium</taxon>
    </lineage>
</organism>
<dbReference type="RefSeq" id="WP_163761739.1">
    <property type="nucleotide sequence ID" value="NZ_BLKX01000001.1"/>
</dbReference>
<dbReference type="Proteomes" id="UP000465240">
    <property type="component" value="Unassembled WGS sequence"/>
</dbReference>
<sequence>MLPDLGAALSANLGASLNGLSASLNAALSGNLALPPLPGFPGFQLPPLNFGLPPLNVPGFPGLVLPNFGAALTGGLNTLVNLAGNLTLPPLPGFPGFQLPPLNFGLPPLNVPGFPGLVLPNFGAALTGGLNTLVNLAGNLTLPPLPGFPGFQLPPLNFGLPPLNIPGFPGLVLPNFGAALTGGLNTLVNLAGNLTLPPLPGFPGFQLPPLNFGLPPLNVPGFPGLVLPNFGAALTGGLNTLSNLAGNLTLPPLPGFPGFQLPPLNFGLPPLNVPGFPGLVLPNLGAALTANLGANLNGLSAALNAALSGNLALPPLPGFPGFQLPPLNFGLPPLNVPGFPGLVLPNFGAALTGGLNTLANLAGNLTLPPLPGFPGFQLPPLNFGLPPLNIPGFPGLVLPNFGAALTGGLNTLANLAGNLTLPPLPGFPGFQLPPLNFGLPPLNVPGFPGLVLPNFGAALTGGLNTLVNLAGT</sequence>
<comment type="caution">
    <text evidence="1">The sequence shown here is derived from an EMBL/GenBank/DDBJ whole genome shotgun (WGS) entry which is preliminary data.</text>
</comment>
<protein>
    <recommendedName>
        <fullName evidence="3">PPE family protein</fullName>
    </recommendedName>
</protein>
<dbReference type="EMBL" id="BLKX01000001">
    <property type="protein sequence ID" value="GFG79038.1"/>
    <property type="molecule type" value="Genomic_DNA"/>
</dbReference>
<evidence type="ECO:0008006" key="3">
    <source>
        <dbReference type="Google" id="ProtNLM"/>
    </source>
</evidence>
<evidence type="ECO:0000313" key="2">
    <source>
        <dbReference type="Proteomes" id="UP000465240"/>
    </source>
</evidence>
<reference evidence="1 2" key="1">
    <citation type="journal article" date="2019" name="Emerg. Microbes Infect.">
        <title>Comprehensive subspecies identification of 175 nontuberculous mycobacteria species based on 7547 genomic profiles.</title>
        <authorList>
            <person name="Matsumoto Y."/>
            <person name="Kinjo T."/>
            <person name="Motooka D."/>
            <person name="Nabeya D."/>
            <person name="Jung N."/>
            <person name="Uechi K."/>
            <person name="Horii T."/>
            <person name="Iida T."/>
            <person name="Fujita J."/>
            <person name="Nakamura S."/>
        </authorList>
    </citation>
    <scope>NUCLEOTIDE SEQUENCE [LARGE SCALE GENOMIC DNA]</scope>
    <source>
        <strain evidence="1 2">JCM 18565</strain>
    </source>
</reference>
<gene>
    <name evidence="1" type="ORF">MPRG_23140</name>
</gene>
<name>A0ABQ1C4Z5_9MYCO</name>